<dbReference type="EMBL" id="SPNC01000026">
    <property type="protein sequence ID" value="TFH96208.1"/>
    <property type="molecule type" value="Genomic_DNA"/>
</dbReference>
<dbReference type="PANTHER" id="PTHR46889:SF4">
    <property type="entry name" value="TRANSPOSASE INSO FOR INSERTION SEQUENCE ELEMENT IS911B-RELATED"/>
    <property type="match status" value="1"/>
</dbReference>
<dbReference type="GeneID" id="66796688"/>
<name>A0A4Y8WR24_9PORP</name>
<evidence type="ECO:0000313" key="2">
    <source>
        <dbReference type="Proteomes" id="UP000297225"/>
    </source>
</evidence>
<dbReference type="PANTHER" id="PTHR46889">
    <property type="entry name" value="TRANSPOSASE INSF FOR INSERTION SEQUENCE IS3B-RELATED"/>
    <property type="match status" value="1"/>
</dbReference>
<dbReference type="RefSeq" id="WP_134849586.1">
    <property type="nucleotide sequence ID" value="NZ_CP197400.1"/>
</dbReference>
<dbReference type="InterPro" id="IPR001584">
    <property type="entry name" value="Integrase_cat-core"/>
</dbReference>
<sequence length="122" mass="14562">MPSYVQPYLLRGLKIERPNHAWSTDISYIPMEKGFIYLYAVIDVYSRFVVGWKLSNTLSANNCTKLKEKRIRISMDGKGRCKDNIWIERFWRSIKQEHIYLNPVDIVSELRQGIGKWIKFYK</sequence>
<dbReference type="GO" id="GO:0003676">
    <property type="term" value="F:nucleic acid binding"/>
    <property type="evidence" value="ECO:0007669"/>
    <property type="project" value="InterPro"/>
</dbReference>
<dbReference type="GO" id="GO:0015074">
    <property type="term" value="P:DNA integration"/>
    <property type="evidence" value="ECO:0007669"/>
    <property type="project" value="InterPro"/>
</dbReference>
<dbReference type="Pfam" id="PF00665">
    <property type="entry name" value="rve"/>
    <property type="match status" value="1"/>
</dbReference>
<dbReference type="SUPFAM" id="SSF53098">
    <property type="entry name" value="Ribonuclease H-like"/>
    <property type="match status" value="1"/>
</dbReference>
<comment type="caution">
    <text evidence="1">The sequence shown here is derived from an EMBL/GenBank/DDBJ whole genome shotgun (WGS) entry which is preliminary data.</text>
</comment>
<organism evidence="1 2">
    <name type="scientific">Porphyromonas levii</name>
    <dbReference type="NCBI Taxonomy" id="28114"/>
    <lineage>
        <taxon>Bacteria</taxon>
        <taxon>Pseudomonadati</taxon>
        <taxon>Bacteroidota</taxon>
        <taxon>Bacteroidia</taxon>
        <taxon>Bacteroidales</taxon>
        <taxon>Porphyromonadaceae</taxon>
        <taxon>Porphyromonas</taxon>
    </lineage>
</organism>
<reference evidence="1 2" key="1">
    <citation type="submission" date="2019-03" db="EMBL/GenBank/DDBJ databases">
        <title>Porphyromonas levii Isolated from the Uterus of Dairy Cows.</title>
        <authorList>
            <person name="Francis A.M."/>
        </authorList>
    </citation>
    <scope>NUCLEOTIDE SEQUENCE [LARGE SCALE GENOMIC DNA]</scope>
    <source>
        <strain evidence="1 2">AF5678</strain>
    </source>
</reference>
<gene>
    <name evidence="1" type="ORF">E4P47_02765</name>
</gene>
<keyword evidence="2" id="KW-1185">Reference proteome</keyword>
<accession>A0A4Y8WR24</accession>
<dbReference type="InterPro" id="IPR012337">
    <property type="entry name" value="RNaseH-like_sf"/>
</dbReference>
<dbReference type="InterPro" id="IPR050900">
    <property type="entry name" value="Transposase_IS3/IS150/IS904"/>
</dbReference>
<dbReference type="InterPro" id="IPR036397">
    <property type="entry name" value="RNaseH_sf"/>
</dbReference>
<dbReference type="AlphaFoldDB" id="A0A4Y8WR24"/>
<dbReference type="OrthoDB" id="9815231at2"/>
<protein>
    <submittedName>
        <fullName evidence="1">Uncharacterized protein</fullName>
    </submittedName>
</protein>
<evidence type="ECO:0000313" key="1">
    <source>
        <dbReference type="EMBL" id="TFH96208.1"/>
    </source>
</evidence>
<proteinExistence type="predicted"/>
<dbReference type="Proteomes" id="UP000297225">
    <property type="component" value="Unassembled WGS sequence"/>
</dbReference>
<dbReference type="Gene3D" id="3.30.420.10">
    <property type="entry name" value="Ribonuclease H-like superfamily/Ribonuclease H"/>
    <property type="match status" value="1"/>
</dbReference>